<reference evidence="3 4" key="1">
    <citation type="submission" date="2014-02" db="EMBL/GenBank/DDBJ databases">
        <title>The genome sequence of Colletotrichum fioriniae PJ7.</title>
        <authorList>
            <person name="Baroncelli R."/>
            <person name="Thon M.R."/>
        </authorList>
    </citation>
    <scope>NUCLEOTIDE SEQUENCE [LARGE SCALE GENOMIC DNA]</scope>
    <source>
        <strain evidence="3 4">PJ7</strain>
    </source>
</reference>
<dbReference type="AlphaFoldDB" id="A0A010RK98"/>
<accession>A0A010RK98</accession>
<keyword evidence="2" id="KW-1133">Transmembrane helix</keyword>
<organism evidence="3 4">
    <name type="scientific">Colletotrichum fioriniae PJ7</name>
    <dbReference type="NCBI Taxonomy" id="1445577"/>
    <lineage>
        <taxon>Eukaryota</taxon>
        <taxon>Fungi</taxon>
        <taxon>Dikarya</taxon>
        <taxon>Ascomycota</taxon>
        <taxon>Pezizomycotina</taxon>
        <taxon>Sordariomycetes</taxon>
        <taxon>Hypocreomycetidae</taxon>
        <taxon>Glomerellales</taxon>
        <taxon>Glomerellaceae</taxon>
        <taxon>Colletotrichum</taxon>
        <taxon>Colletotrichum acutatum species complex</taxon>
    </lineage>
</organism>
<gene>
    <name evidence="3" type="ORF">CFIO01_01207</name>
</gene>
<dbReference type="Proteomes" id="UP000020467">
    <property type="component" value="Unassembled WGS sequence"/>
</dbReference>
<keyword evidence="2" id="KW-0472">Membrane</keyword>
<evidence type="ECO:0000313" key="4">
    <source>
        <dbReference type="Proteomes" id="UP000020467"/>
    </source>
</evidence>
<dbReference type="HOGENOM" id="CLU_589264_0_0_1"/>
<feature type="transmembrane region" description="Helical" evidence="2">
    <location>
        <begin position="300"/>
        <end position="323"/>
    </location>
</feature>
<feature type="compositionally biased region" description="Low complexity" evidence="1">
    <location>
        <begin position="7"/>
        <end position="18"/>
    </location>
</feature>
<proteinExistence type="predicted"/>
<comment type="caution">
    <text evidence="3">The sequence shown here is derived from an EMBL/GenBank/DDBJ whole genome shotgun (WGS) entry which is preliminary data.</text>
</comment>
<dbReference type="eggNOG" id="ENOG502RNXE">
    <property type="taxonomic scope" value="Eukaryota"/>
</dbReference>
<name>A0A010RK98_9PEZI</name>
<protein>
    <submittedName>
        <fullName evidence="3">Uncharacterized protein</fullName>
    </submittedName>
</protein>
<keyword evidence="4" id="KW-1185">Reference proteome</keyword>
<keyword evidence="2" id="KW-0812">Transmembrane</keyword>
<sequence>MSLPPQASFSSATTAVASRGAAYPSVEEFTSFKLPTKPRIIKTLTSDDVSDLSDEPDNTPRPAMNPSTPIPPSPMSSEESDRVIDLNYTPPTVRGKSMILPQHPLSGKAKSPRWPFQNATPRTSTMVPIVRSFTGNSSRFDHHPRDDYNPAVEISVTESLDEFQINHPNGRLLASHPHGLSVHEAGRNLTGRNLANIPTLVEKPEKDAQSSKAIPSKHRQRPFKVLYRRCQSSQLLNLQLLRRRQDKRKKDFETDTTWYQRISLDDKIYIGSVVLTLFFVTQTVVSITVSMTMVASQMSIPYFVVVWVMVSLIVMIFTVVMSLRMRSFRKKTNALIDDEKRIRSTTFPKLSHEGHLHLPADAAEIAHRRQIAAALANEQAHAGSSAEESAKSSDGTVIDQVTQPPAVFDPFAPALPRDTSSVYLSASGTSSQGIQDSNNTAWQNIDPVAVGNSRTSSMTAVVPAAPANLPASNQGSSC</sequence>
<feature type="region of interest" description="Disordered" evidence="1">
    <location>
        <begin position="1"/>
        <end position="80"/>
    </location>
</feature>
<feature type="transmembrane region" description="Helical" evidence="2">
    <location>
        <begin position="268"/>
        <end position="294"/>
    </location>
</feature>
<evidence type="ECO:0000256" key="1">
    <source>
        <dbReference type="SAM" id="MobiDB-lite"/>
    </source>
</evidence>
<evidence type="ECO:0000256" key="2">
    <source>
        <dbReference type="SAM" id="Phobius"/>
    </source>
</evidence>
<dbReference type="EMBL" id="JARH01000415">
    <property type="protein sequence ID" value="EXF80836.1"/>
    <property type="molecule type" value="Genomic_DNA"/>
</dbReference>
<evidence type="ECO:0000313" key="3">
    <source>
        <dbReference type="EMBL" id="EXF80836.1"/>
    </source>
</evidence>
<dbReference type="KEGG" id="cfj:CFIO01_01207"/>
<feature type="compositionally biased region" description="Acidic residues" evidence="1">
    <location>
        <begin position="48"/>
        <end position="57"/>
    </location>
</feature>
<dbReference type="OrthoDB" id="4817680at2759"/>